<reference evidence="2 3" key="1">
    <citation type="submission" date="2017-01" db="EMBL/GenBank/DDBJ databases">
        <authorList>
            <person name="Abreu V.A."/>
            <person name="Popin R.V."/>
            <person name="Rigonato J."/>
            <person name="Andreote A.P."/>
            <person name="Schaker P.C."/>
            <person name="Hoff-Risseti C."/>
            <person name="Alvarenga D.O."/>
            <person name="Varani A.M."/>
            <person name="Fiore M.F."/>
        </authorList>
    </citation>
    <scope>NUCLEOTIDE SEQUENCE [LARGE SCALE GENOMIC DNA]</scope>
    <source>
        <strain evidence="2 3">CENA302</strain>
    </source>
</reference>
<dbReference type="Gene3D" id="3.20.20.70">
    <property type="entry name" value="Aldolase class I"/>
    <property type="match status" value="1"/>
</dbReference>
<sequence length="79" mass="8865">MLVDYYRSYTSLVRNKFSTGTFNDMKDSDPVNLFRYVVGGIRNVGLAYIHLIEPRSTSAGGSDKTDESAPSTARKLRRT</sequence>
<protein>
    <submittedName>
        <fullName evidence="2">Uncharacterized protein</fullName>
    </submittedName>
</protein>
<accession>A0A9Q5QWL7</accession>
<dbReference type="Proteomes" id="UP000190056">
    <property type="component" value="Unassembled WGS sequence"/>
</dbReference>
<dbReference type="EMBL" id="MTPU01000047">
    <property type="protein sequence ID" value="OPH09510.1"/>
    <property type="molecule type" value="Genomic_DNA"/>
</dbReference>
<evidence type="ECO:0000256" key="1">
    <source>
        <dbReference type="SAM" id="MobiDB-lite"/>
    </source>
</evidence>
<organism evidence="2 3">
    <name type="scientific">Cylindrospermopsis raciborskii CENA302</name>
    <dbReference type="NCBI Taxonomy" id="1170768"/>
    <lineage>
        <taxon>Bacteria</taxon>
        <taxon>Bacillati</taxon>
        <taxon>Cyanobacteriota</taxon>
        <taxon>Cyanophyceae</taxon>
        <taxon>Nostocales</taxon>
        <taxon>Aphanizomenonaceae</taxon>
        <taxon>Cylindrospermopsis</taxon>
    </lineage>
</organism>
<evidence type="ECO:0000313" key="3">
    <source>
        <dbReference type="Proteomes" id="UP000190056"/>
    </source>
</evidence>
<name>A0A9Q5QWL7_9CYAN</name>
<dbReference type="AlphaFoldDB" id="A0A9Q5QWL7"/>
<evidence type="ECO:0000313" key="2">
    <source>
        <dbReference type="EMBL" id="OPH09510.1"/>
    </source>
</evidence>
<feature type="region of interest" description="Disordered" evidence="1">
    <location>
        <begin position="56"/>
        <end position="79"/>
    </location>
</feature>
<proteinExistence type="predicted"/>
<comment type="caution">
    <text evidence="2">The sequence shown here is derived from an EMBL/GenBank/DDBJ whole genome shotgun (WGS) entry which is preliminary data.</text>
</comment>
<dbReference type="InterPro" id="IPR013785">
    <property type="entry name" value="Aldolase_TIM"/>
</dbReference>
<gene>
    <name evidence="2" type="ORF">CENA302_10300</name>
</gene>